<dbReference type="Proteomes" id="UP000823863">
    <property type="component" value="Unassembled WGS sequence"/>
</dbReference>
<organism evidence="6 7">
    <name type="scientific">Candidatus Enterocloster excrementigallinarum</name>
    <dbReference type="NCBI Taxonomy" id="2838558"/>
    <lineage>
        <taxon>Bacteria</taxon>
        <taxon>Bacillati</taxon>
        <taxon>Bacillota</taxon>
        <taxon>Clostridia</taxon>
        <taxon>Lachnospirales</taxon>
        <taxon>Lachnospiraceae</taxon>
        <taxon>Enterocloster</taxon>
    </lineage>
</organism>
<reference evidence="6" key="2">
    <citation type="submission" date="2021-04" db="EMBL/GenBank/DDBJ databases">
        <authorList>
            <person name="Gilroy R."/>
        </authorList>
    </citation>
    <scope>NUCLEOTIDE SEQUENCE</scope>
    <source>
        <strain evidence="6">CHK198-12963</strain>
    </source>
</reference>
<evidence type="ECO:0000256" key="2">
    <source>
        <dbReference type="ARBA" id="ARBA00023125"/>
    </source>
</evidence>
<evidence type="ECO:0000313" key="6">
    <source>
        <dbReference type="EMBL" id="HJC65948.1"/>
    </source>
</evidence>
<dbReference type="EMBL" id="DWWB01000019">
    <property type="protein sequence ID" value="HJC65948.1"/>
    <property type="molecule type" value="Genomic_DNA"/>
</dbReference>
<dbReference type="PROSITE" id="PS50995">
    <property type="entry name" value="HTH_MARR_2"/>
    <property type="match status" value="1"/>
</dbReference>
<dbReference type="GO" id="GO:0003677">
    <property type="term" value="F:DNA binding"/>
    <property type="evidence" value="ECO:0007669"/>
    <property type="project" value="UniProtKB-KW"/>
</dbReference>
<dbReference type="Gene3D" id="1.10.10.10">
    <property type="entry name" value="Winged helix-like DNA-binding domain superfamily/Winged helix DNA-binding domain"/>
    <property type="match status" value="1"/>
</dbReference>
<dbReference type="SUPFAM" id="SSF46785">
    <property type="entry name" value="Winged helix' DNA-binding domain"/>
    <property type="match status" value="1"/>
</dbReference>
<evidence type="ECO:0000256" key="4">
    <source>
        <dbReference type="SAM" id="MobiDB-lite"/>
    </source>
</evidence>
<dbReference type="SMART" id="SM00347">
    <property type="entry name" value="HTH_MARR"/>
    <property type="match status" value="1"/>
</dbReference>
<feature type="domain" description="HTH marR-type" evidence="5">
    <location>
        <begin position="7"/>
        <end position="141"/>
    </location>
</feature>
<proteinExistence type="predicted"/>
<reference evidence="6" key="1">
    <citation type="journal article" date="2021" name="PeerJ">
        <title>Extensive microbial diversity within the chicken gut microbiome revealed by metagenomics and culture.</title>
        <authorList>
            <person name="Gilroy R."/>
            <person name="Ravi A."/>
            <person name="Getino M."/>
            <person name="Pursley I."/>
            <person name="Horton D.L."/>
            <person name="Alikhan N.F."/>
            <person name="Baker D."/>
            <person name="Gharbi K."/>
            <person name="Hall N."/>
            <person name="Watson M."/>
            <person name="Adriaenssens E.M."/>
            <person name="Foster-Nyarko E."/>
            <person name="Jarju S."/>
            <person name="Secka A."/>
            <person name="Antonio M."/>
            <person name="Oren A."/>
            <person name="Chaudhuri R.R."/>
            <person name="La Ragione R."/>
            <person name="Hildebrand F."/>
            <person name="Pallen M.J."/>
        </authorList>
    </citation>
    <scope>NUCLEOTIDE SEQUENCE</scope>
    <source>
        <strain evidence="6">CHK198-12963</strain>
    </source>
</reference>
<dbReference type="InterPro" id="IPR036388">
    <property type="entry name" value="WH-like_DNA-bd_sf"/>
</dbReference>
<keyword evidence="2" id="KW-0238">DNA-binding</keyword>
<keyword evidence="3" id="KW-0804">Transcription</keyword>
<feature type="region of interest" description="Disordered" evidence="4">
    <location>
        <begin position="151"/>
        <end position="170"/>
    </location>
</feature>
<accession>A0A9D2PTG0</accession>
<dbReference type="InterPro" id="IPR000835">
    <property type="entry name" value="HTH_MarR-typ"/>
</dbReference>
<protein>
    <submittedName>
        <fullName evidence="6">MarR family transcriptional regulator</fullName>
    </submittedName>
</protein>
<dbReference type="PANTHER" id="PTHR42756">
    <property type="entry name" value="TRANSCRIPTIONAL REGULATOR, MARR"/>
    <property type="match status" value="1"/>
</dbReference>
<dbReference type="InterPro" id="IPR036390">
    <property type="entry name" value="WH_DNA-bd_sf"/>
</dbReference>
<dbReference type="AlphaFoldDB" id="A0A9D2PTG0"/>
<evidence type="ECO:0000256" key="3">
    <source>
        <dbReference type="ARBA" id="ARBA00023163"/>
    </source>
</evidence>
<name>A0A9D2PTG0_9FIRM</name>
<evidence type="ECO:0000259" key="5">
    <source>
        <dbReference type="PROSITE" id="PS50995"/>
    </source>
</evidence>
<sequence>MTERFETENLFMMLKKISWNLSAQLEVRLGDEEVSGTQVYFLVYLLRHHPQGTYLTELSREIGLSKSTLSALIKRLRKSGYLCFGKTPGDVRKKQVCPTEKLLAEQEEFFRRTSRMEAEFDKSLSSREQQQLWNLGQKLLRQLMQTESEETKKDRRLFESEERNTAVKAI</sequence>
<gene>
    <name evidence="6" type="ORF">H9931_04405</name>
</gene>
<keyword evidence="1" id="KW-0805">Transcription regulation</keyword>
<comment type="caution">
    <text evidence="6">The sequence shown here is derived from an EMBL/GenBank/DDBJ whole genome shotgun (WGS) entry which is preliminary data.</text>
</comment>
<evidence type="ECO:0000256" key="1">
    <source>
        <dbReference type="ARBA" id="ARBA00023015"/>
    </source>
</evidence>
<dbReference type="Pfam" id="PF12802">
    <property type="entry name" value="MarR_2"/>
    <property type="match status" value="1"/>
</dbReference>
<evidence type="ECO:0000313" key="7">
    <source>
        <dbReference type="Proteomes" id="UP000823863"/>
    </source>
</evidence>
<dbReference type="GO" id="GO:0003700">
    <property type="term" value="F:DNA-binding transcription factor activity"/>
    <property type="evidence" value="ECO:0007669"/>
    <property type="project" value="InterPro"/>
</dbReference>
<dbReference type="PANTHER" id="PTHR42756:SF1">
    <property type="entry name" value="TRANSCRIPTIONAL REPRESSOR OF EMRAB OPERON"/>
    <property type="match status" value="1"/>
</dbReference>